<keyword evidence="15" id="KW-0946">Virion</keyword>
<dbReference type="GO" id="GO:0005198">
    <property type="term" value="F:structural molecule activity"/>
    <property type="evidence" value="ECO:0007669"/>
    <property type="project" value="InterPro"/>
</dbReference>
<gene>
    <name evidence="15" type="ORF">TOT_040000603</name>
</gene>
<dbReference type="GO" id="GO:0000139">
    <property type="term" value="C:Golgi membrane"/>
    <property type="evidence" value="ECO:0007669"/>
    <property type="project" value="UniProtKB-SubCell"/>
</dbReference>
<keyword evidence="3 11" id="KW-0813">Transport</keyword>
<dbReference type="Gene3D" id="3.30.310.10">
    <property type="entry name" value="TATA-Binding Protein"/>
    <property type="match status" value="1"/>
</dbReference>
<dbReference type="EMBL" id="AP011949">
    <property type="protein sequence ID" value="BAM42233.1"/>
    <property type="molecule type" value="Genomic_DNA"/>
</dbReference>
<organism evidence="15 16">
    <name type="scientific">Theileria orientalis strain Shintoku</name>
    <dbReference type="NCBI Taxonomy" id="869250"/>
    <lineage>
        <taxon>Eukaryota</taxon>
        <taxon>Sar</taxon>
        <taxon>Alveolata</taxon>
        <taxon>Apicomplexa</taxon>
        <taxon>Aconoidasida</taxon>
        <taxon>Piroplasmida</taxon>
        <taxon>Theileriidae</taxon>
        <taxon>Theileria</taxon>
    </lineage>
</organism>
<feature type="domain" description="Coatomer gamma subunit appendage Ig-like subdomain" evidence="13">
    <location>
        <begin position="685"/>
        <end position="805"/>
    </location>
</feature>
<keyword evidence="6 11" id="KW-0931">ER-Golgi transport</keyword>
<comment type="similarity">
    <text evidence="2 11">Belongs to the COPG family.</text>
</comment>
<dbReference type="GO" id="GO:0006888">
    <property type="term" value="P:endoplasmic reticulum to Golgi vesicle-mediated transport"/>
    <property type="evidence" value="ECO:0007669"/>
    <property type="project" value="TreeGrafter"/>
</dbReference>
<dbReference type="PANTHER" id="PTHR10261">
    <property type="entry name" value="COATOMER SUBUNIT GAMMA"/>
    <property type="match status" value="1"/>
</dbReference>
<comment type="function">
    <text evidence="11">The coatomer is a cytosolic protein complex that binds to dilysine motifs and reversibly associates with Golgi non-clathrin-coated vesicles, which further mediate biosynthetic protein transport from the ER, via the Golgi up to the trans Golgi network. Coatomer complex is required for budding from Golgi membranes, and is essential for the retrograde Golgi-to-ER transport of dilysine-tagged proteins.</text>
</comment>
<evidence type="ECO:0000256" key="2">
    <source>
        <dbReference type="ARBA" id="ARBA00010720"/>
    </source>
</evidence>
<accession>J4C9B2</accession>
<dbReference type="GO" id="GO:0009306">
    <property type="term" value="P:protein secretion"/>
    <property type="evidence" value="ECO:0007669"/>
    <property type="project" value="TreeGrafter"/>
</dbReference>
<sequence length="921" mass="103320">MNRKMMLALNSRFDGSKPGFSNDKNAILQETKIFSKIPINSKKCAKLLTRILSLLNCGKESLTESESSGIFFGVTRLFEADDERLRRLIYLLIKSLPVNETEIFIVTSSLTKDMNSNNYVYRANAIRSICFIMRGPVSAQIERYLKSSLVDKQPYVSSSTLLCCIGMFTRSSETLKRWFSEITTCLSNKSEMVRFHATILLFLLRFNDKQSIRKLVSTLEDSGEHVICFIIRFLTANSGFAETAPFIAKYLSHESTMVKLEACKSVVSMLLAHIRAKGTVENFGHDLSPVLEVFKHFLTVGDVFTFAAMRQISILAQLVPEKVNVFNKQLEVYISDKNRTLSSLALVTLLQTGSSNTIENLLNQASGLSGEFKLEVTRAIKRLCISHPDKYKHVLRFMAFNFRNESSFASKREMVDATIFIVREIPKARNYGVLNLCEFIEDCEYAEISTKVLKFLGENIPNLKNPHEYVRFIYNRLILENALVRSASIDALESIATKLPELRECIIEIIRNTNTNDNFELQEQVNVVYNLLLHNAGAGTEGVDKPATNLLDVDAGSSAPSSEFGSFGEINQSDLNRPCDEGGKLGVAAQFNRDDLKGLLEVYNESKMDMYLEDLSRKLQDTVDNGVDLEEYDLSRPPEERSISVDTASGAEATIVATGPALETARALPEDVAEKLEGKVEPTLTVSLTEEEEDYNVAVNVFCNAHYTVLQFAVENTLNNQFLEDVSISLDTKACSNAGDLLYQTGAKKVDVNDTQQLYAVLRNRAGGPSDWENTLMLGPCGVTLNFTVNCSNDKYKDSFKINNLNFGLSSYMAAWELQPREYVALWTEWERHEVAGTFNLQFRSLAEASAEILKFFGMKECTGGLQNKISWSHLSGRFLGAFGLLAKASFAQPNENMCVLKLQLRSKEEHVSKYLLSHLE</sequence>
<dbReference type="GO" id="GO:0005783">
    <property type="term" value="C:endoplasmic reticulum"/>
    <property type="evidence" value="ECO:0007669"/>
    <property type="project" value="TreeGrafter"/>
</dbReference>
<feature type="domain" description="Coatomer subunit gamma C-terminal" evidence="14">
    <location>
        <begin position="812"/>
        <end position="918"/>
    </location>
</feature>
<dbReference type="InterPro" id="IPR032154">
    <property type="entry name" value="Coatomer_g_Cpla"/>
</dbReference>
<proteinExistence type="inferred from homology"/>
<dbReference type="Pfam" id="PF01602">
    <property type="entry name" value="Adaptin_N"/>
    <property type="match status" value="1"/>
</dbReference>
<name>J4C9B2_THEOR</name>
<dbReference type="OMA" id="DFIEDCE"/>
<comment type="subunit">
    <text evidence="11">Oligomeric complex.</text>
</comment>
<keyword evidence="16" id="KW-1185">Reference proteome</keyword>
<evidence type="ECO:0000256" key="7">
    <source>
        <dbReference type="ARBA" id="ARBA00022927"/>
    </source>
</evidence>
<feature type="domain" description="Clathrin/coatomer adaptor adaptin-like N-terminal" evidence="12">
    <location>
        <begin position="24"/>
        <end position="532"/>
    </location>
</feature>
<keyword evidence="15" id="KW-0167">Capsid protein</keyword>
<dbReference type="InterPro" id="IPR011989">
    <property type="entry name" value="ARM-like"/>
</dbReference>
<evidence type="ECO:0000313" key="15">
    <source>
        <dbReference type="EMBL" id="BAM42233.1"/>
    </source>
</evidence>
<keyword evidence="5" id="KW-0677">Repeat</keyword>
<evidence type="ECO:0000259" key="12">
    <source>
        <dbReference type="Pfam" id="PF01602"/>
    </source>
</evidence>
<reference evidence="15 16" key="1">
    <citation type="journal article" date="2012" name="MBio">
        <title>Comparative genome analysis of three eukaryotic parasites with differing abilities to transform leukocytes reveals key mediators of Theileria-induced leukocyte transformation.</title>
        <authorList>
            <person name="Hayashida K."/>
            <person name="Hara Y."/>
            <person name="Abe T."/>
            <person name="Yamasaki C."/>
            <person name="Toyoda A."/>
            <person name="Kosuge T."/>
            <person name="Suzuki Y."/>
            <person name="Sato Y."/>
            <person name="Kawashima S."/>
            <person name="Katayama T."/>
            <person name="Wakaguri H."/>
            <person name="Inoue N."/>
            <person name="Homma K."/>
            <person name="Tada-Umezaki M."/>
            <person name="Yagi Y."/>
            <person name="Fujii Y."/>
            <person name="Habara T."/>
            <person name="Kanehisa M."/>
            <person name="Watanabe H."/>
            <person name="Ito K."/>
            <person name="Gojobori T."/>
            <person name="Sugawara H."/>
            <person name="Imanishi T."/>
            <person name="Weir W."/>
            <person name="Gardner M."/>
            <person name="Pain A."/>
            <person name="Shiels B."/>
            <person name="Hattori M."/>
            <person name="Nene V."/>
            <person name="Sugimoto C."/>
        </authorList>
    </citation>
    <scope>NUCLEOTIDE SEQUENCE [LARGE SCALE GENOMIC DNA]</scope>
    <source>
        <strain evidence="15 16">Shintoku</strain>
    </source>
</reference>
<evidence type="ECO:0000256" key="1">
    <source>
        <dbReference type="ARBA" id="ARBA00004255"/>
    </source>
</evidence>
<dbReference type="InterPro" id="IPR016024">
    <property type="entry name" value="ARM-type_fold"/>
</dbReference>
<evidence type="ECO:0000256" key="5">
    <source>
        <dbReference type="ARBA" id="ARBA00022737"/>
    </source>
</evidence>
<dbReference type="GO" id="GO:0005793">
    <property type="term" value="C:endoplasmic reticulum-Golgi intermediate compartment"/>
    <property type="evidence" value="ECO:0007669"/>
    <property type="project" value="TreeGrafter"/>
</dbReference>
<evidence type="ECO:0000256" key="10">
    <source>
        <dbReference type="ARBA" id="ARBA00023329"/>
    </source>
</evidence>
<evidence type="ECO:0000313" key="16">
    <source>
        <dbReference type="Proteomes" id="UP000003786"/>
    </source>
</evidence>
<evidence type="ECO:0000256" key="9">
    <source>
        <dbReference type="ARBA" id="ARBA00023136"/>
    </source>
</evidence>
<keyword evidence="8 11" id="KW-0333">Golgi apparatus</keyword>
<dbReference type="InterPro" id="IPR013040">
    <property type="entry name" value="Coatomer_gsu_app_Ig-like_dom"/>
</dbReference>
<evidence type="ECO:0000256" key="3">
    <source>
        <dbReference type="ARBA" id="ARBA00022448"/>
    </source>
</evidence>
<dbReference type="InterPro" id="IPR017106">
    <property type="entry name" value="Coatomer_gsu"/>
</dbReference>
<keyword evidence="7 11" id="KW-0653">Protein transport</keyword>
<dbReference type="InterPro" id="IPR013041">
    <property type="entry name" value="Clathrin_app_Ig-like_sf"/>
</dbReference>
<dbReference type="Proteomes" id="UP000003786">
    <property type="component" value="Chromosome 4"/>
</dbReference>
<dbReference type="InterPro" id="IPR012295">
    <property type="entry name" value="TBP_dom_sf"/>
</dbReference>
<dbReference type="OrthoDB" id="6537869at2759"/>
<evidence type="ECO:0000259" key="14">
    <source>
        <dbReference type="Pfam" id="PF16381"/>
    </source>
</evidence>
<dbReference type="PANTHER" id="PTHR10261:SF0">
    <property type="entry name" value="COATOMER SUBUNIT GAMMA-2"/>
    <property type="match status" value="1"/>
</dbReference>
<dbReference type="eggNOG" id="KOG1078">
    <property type="taxonomic scope" value="Eukaryota"/>
</dbReference>
<dbReference type="SUPFAM" id="SSF48371">
    <property type="entry name" value="ARM repeat"/>
    <property type="match status" value="1"/>
</dbReference>
<dbReference type="VEuPathDB" id="PiroplasmaDB:TOT_040000603"/>
<evidence type="ECO:0000256" key="4">
    <source>
        <dbReference type="ARBA" id="ARBA00022490"/>
    </source>
</evidence>
<dbReference type="InterPro" id="IPR002553">
    <property type="entry name" value="Clathrin/coatomer_adapt-like_N"/>
</dbReference>
<dbReference type="InterPro" id="IPR009028">
    <property type="entry name" value="Coatomer/calthrin_app_sub_C"/>
</dbReference>
<evidence type="ECO:0000256" key="6">
    <source>
        <dbReference type="ARBA" id="ARBA00022892"/>
    </source>
</evidence>
<keyword evidence="9 11" id="KW-0472">Membrane</keyword>
<dbReference type="SUPFAM" id="SSF49348">
    <property type="entry name" value="Clathrin adaptor appendage domain"/>
    <property type="match status" value="1"/>
</dbReference>
<dbReference type="GO" id="GO:0030126">
    <property type="term" value="C:COPI vesicle coat"/>
    <property type="evidence" value="ECO:0007669"/>
    <property type="project" value="InterPro"/>
</dbReference>
<dbReference type="RefSeq" id="XP_009692534.1">
    <property type="nucleotide sequence ID" value="XM_009694239.1"/>
</dbReference>
<dbReference type="PIRSF" id="PIRSF037093">
    <property type="entry name" value="Coatomer_gamma_subunit"/>
    <property type="match status" value="1"/>
</dbReference>
<comment type="subcellular location">
    <subcellularLocation>
        <location evidence="11">Cytoplasm</location>
    </subcellularLocation>
    <subcellularLocation>
        <location evidence="1 11">Golgi apparatus membrane</location>
        <topology evidence="1 11">Peripheral membrane protein</topology>
        <orientation evidence="1 11">Cytoplasmic side</orientation>
    </subcellularLocation>
    <subcellularLocation>
        <location evidence="11">Cytoplasmic vesicle</location>
        <location evidence="11">COPI-coated vesicle membrane</location>
        <topology evidence="11">Peripheral membrane protein</topology>
        <orientation evidence="11">Cytoplasmic side</orientation>
    </subcellularLocation>
</comment>
<dbReference type="AlphaFoldDB" id="J4C9B2"/>
<protein>
    <recommendedName>
        <fullName evidence="11">Coatomer subunit gamma</fullName>
    </recommendedName>
</protein>
<dbReference type="InterPro" id="IPR037067">
    <property type="entry name" value="Coatomer_gsu_app_sf"/>
</dbReference>
<evidence type="ECO:0000259" key="13">
    <source>
        <dbReference type="Pfam" id="PF08752"/>
    </source>
</evidence>
<dbReference type="GeneID" id="20716656"/>
<keyword evidence="10 11" id="KW-0968">Cytoplasmic vesicle</keyword>
<dbReference type="GO" id="GO:0006891">
    <property type="term" value="P:intra-Golgi vesicle-mediated transport"/>
    <property type="evidence" value="ECO:0007669"/>
    <property type="project" value="TreeGrafter"/>
</dbReference>
<dbReference type="STRING" id="869250.J4C9B2"/>
<dbReference type="Pfam" id="PF08752">
    <property type="entry name" value="COP-gamma_platf"/>
    <property type="match status" value="1"/>
</dbReference>
<dbReference type="Pfam" id="PF16381">
    <property type="entry name" value="Coatomer_g_Cpla"/>
    <property type="match status" value="1"/>
</dbReference>
<dbReference type="GO" id="GO:0006886">
    <property type="term" value="P:intracellular protein transport"/>
    <property type="evidence" value="ECO:0007669"/>
    <property type="project" value="InterPro"/>
</dbReference>
<dbReference type="KEGG" id="tot:TOT_040000603"/>
<dbReference type="Gene3D" id="1.25.10.10">
    <property type="entry name" value="Leucine-rich Repeat Variant"/>
    <property type="match status" value="1"/>
</dbReference>
<dbReference type="SUPFAM" id="SSF55711">
    <property type="entry name" value="Subdomain of clathrin and coatomer appendage domain"/>
    <property type="match status" value="1"/>
</dbReference>
<evidence type="ECO:0000256" key="8">
    <source>
        <dbReference type="ARBA" id="ARBA00023034"/>
    </source>
</evidence>
<keyword evidence="4 11" id="KW-0963">Cytoplasm</keyword>
<evidence type="ECO:0000256" key="11">
    <source>
        <dbReference type="PIRNR" id="PIRNR037093"/>
    </source>
</evidence>
<dbReference type="Gene3D" id="2.60.40.1480">
    <property type="entry name" value="Coatomer, gamma subunit, appendage domain"/>
    <property type="match status" value="1"/>
</dbReference>